<evidence type="ECO:0000259" key="8">
    <source>
        <dbReference type="Pfam" id="PF16198"/>
    </source>
</evidence>
<keyword evidence="4 5" id="KW-0413">Isomerase</keyword>
<dbReference type="Gene3D" id="2.30.130.10">
    <property type="entry name" value="PUA domain"/>
    <property type="match status" value="1"/>
</dbReference>
<dbReference type="Pfam" id="PF09157">
    <property type="entry name" value="TruB-C_2"/>
    <property type="match status" value="1"/>
</dbReference>
<evidence type="ECO:0000259" key="6">
    <source>
        <dbReference type="Pfam" id="PF01509"/>
    </source>
</evidence>
<dbReference type="KEGG" id="sbw:TGUWTKB_1910"/>
<feature type="binding site" evidence="5">
    <location>
        <position position="74"/>
    </location>
    <ligand>
        <name>substrate</name>
    </ligand>
</feature>
<evidence type="ECO:0000256" key="1">
    <source>
        <dbReference type="ARBA" id="ARBA00000385"/>
    </source>
</evidence>
<dbReference type="EC" id="5.4.99.25" evidence="5"/>
<dbReference type="Pfam" id="PF16198">
    <property type="entry name" value="TruB_C_2"/>
    <property type="match status" value="1"/>
</dbReference>
<dbReference type="STRING" id="1410383.TGUWTKB_1910"/>
<protein>
    <recommendedName>
        <fullName evidence="5">tRNA pseudouridine synthase B</fullName>
        <ecNumber evidence="5">5.4.99.25</ecNumber>
    </recommendedName>
    <alternativeName>
        <fullName evidence="5">tRNA pseudouridine(55) synthase</fullName>
        <shortName evidence="5">Psi55 synthase</shortName>
    </alternativeName>
    <alternativeName>
        <fullName evidence="5">tRNA pseudouridylate synthase</fullName>
    </alternativeName>
    <alternativeName>
        <fullName evidence="5">tRNA-uridine isomerase</fullName>
    </alternativeName>
</protein>
<dbReference type="GO" id="GO:1990481">
    <property type="term" value="P:mRNA pseudouridine synthesis"/>
    <property type="evidence" value="ECO:0007669"/>
    <property type="project" value="TreeGrafter"/>
</dbReference>
<dbReference type="Gene3D" id="3.30.2350.10">
    <property type="entry name" value="Pseudouridine synthase"/>
    <property type="match status" value="1"/>
</dbReference>
<evidence type="ECO:0000256" key="4">
    <source>
        <dbReference type="ARBA" id="ARBA00023235"/>
    </source>
</evidence>
<comment type="function">
    <text evidence="5">Responsible for synthesis of pseudouridine from uracil-55 in the psi GC loop of transfer RNAs.</text>
</comment>
<dbReference type="InterPro" id="IPR002501">
    <property type="entry name" value="PsdUridine_synth_N"/>
</dbReference>
<dbReference type="RefSeq" id="WP_041062642.1">
    <property type="nucleotide sequence ID" value="NZ_AP014521.1"/>
</dbReference>
<reference evidence="9 10" key="2">
    <citation type="journal article" date="2014" name="Curr. Biol.">
        <title>Symbiont-Supplemented Maternal Investment Underpinning Host's Ecological Adaptation.</title>
        <authorList>
            <person name="Kaiwa N."/>
            <person name="Hosokawa T."/>
            <person name="Nikoh N."/>
            <person name="Tanahashi M."/>
            <person name="Moriyama M."/>
            <person name="Meng X.Y."/>
            <person name="Maeda T."/>
            <person name="Yamaguchi K."/>
            <person name="Shigenobu S."/>
            <person name="Ito M."/>
            <person name="Fukatsu T."/>
        </authorList>
    </citation>
    <scope>NUCLEOTIDE SEQUENCE [LARGE SCALE GENOMIC DNA]</scope>
    <source>
        <strain evidence="9 10">UwTKB</strain>
    </source>
</reference>
<dbReference type="GO" id="GO:0031119">
    <property type="term" value="P:tRNA pseudouridine synthesis"/>
    <property type="evidence" value="ECO:0007669"/>
    <property type="project" value="UniProtKB-UniRule"/>
</dbReference>
<organism evidence="9 10">
    <name type="scientific">Candidatus Tachikawaea gelatinosa</name>
    <dbReference type="NCBI Taxonomy" id="1410383"/>
    <lineage>
        <taxon>Bacteria</taxon>
        <taxon>Pseudomonadati</taxon>
        <taxon>Pseudomonadota</taxon>
        <taxon>Gammaproteobacteria</taxon>
        <taxon>Enterobacterales</taxon>
        <taxon>Enterobacteriaceae</taxon>
        <taxon>Candidatus Tachikawaea</taxon>
    </lineage>
</organism>
<dbReference type="HOGENOM" id="CLU_032087_0_3_6"/>
<feature type="domain" description="tRNA pseudouridine synthase II TruB subfamily 1 C-terminal" evidence="7">
    <location>
        <begin position="249"/>
        <end position="307"/>
    </location>
</feature>
<accession>A0A090ARL4</accession>
<reference evidence="10" key="1">
    <citation type="submission" date="2013-11" db="EMBL/GenBank/DDBJ databases">
        <title>Symbiont-containing voluminous jelly as an extraordinary maternal gift for overwintering insect nymphs.</title>
        <authorList>
            <person name="Kaiwa N."/>
            <person name="Hosokawa T."/>
            <person name="Nikoh N."/>
            <person name="Meng X.Y."/>
            <person name="Tanahashi M."/>
            <person name="Moriyama M."/>
            <person name="Maeda T."/>
            <person name="Yamaguchi K."/>
            <person name="Shigenobu S."/>
            <person name="Ito M."/>
            <person name="Fukatsu T."/>
        </authorList>
    </citation>
    <scope>NUCLEOTIDE SEQUENCE [LARGE SCALE GENOMIC DNA]</scope>
    <source>
        <strain evidence="10">UwTKB</strain>
    </source>
</reference>
<dbReference type="OrthoDB" id="9802309at2"/>
<dbReference type="InterPro" id="IPR015947">
    <property type="entry name" value="PUA-like_sf"/>
</dbReference>
<comment type="similarity">
    <text evidence="2 5">Belongs to the pseudouridine synthase TruB family. Type 1 subfamily.</text>
</comment>
<dbReference type="NCBIfam" id="TIGR00431">
    <property type="entry name" value="TruB"/>
    <property type="match status" value="1"/>
</dbReference>
<gene>
    <name evidence="5 9" type="primary">truB</name>
    <name evidence="9" type="ORF">TGUWTKB_1910</name>
</gene>
<proteinExistence type="inferred from homology"/>
<evidence type="ECO:0000256" key="3">
    <source>
        <dbReference type="ARBA" id="ARBA00022694"/>
    </source>
</evidence>
<dbReference type="GO" id="GO:0003723">
    <property type="term" value="F:RNA binding"/>
    <property type="evidence" value="ECO:0007669"/>
    <property type="project" value="InterPro"/>
</dbReference>
<evidence type="ECO:0000313" key="10">
    <source>
        <dbReference type="Proteomes" id="UP000031627"/>
    </source>
</evidence>
<feature type="domain" description="Pseudouridine synthase II N-terminal" evidence="6">
    <location>
        <begin position="31"/>
        <end position="178"/>
    </location>
</feature>
<dbReference type="PANTHER" id="PTHR13767:SF2">
    <property type="entry name" value="PSEUDOURIDYLATE SYNTHASE TRUB1"/>
    <property type="match status" value="1"/>
</dbReference>
<feature type="binding site" evidence="5">
    <location>
        <position position="177"/>
    </location>
    <ligand>
        <name>substrate</name>
    </ligand>
</feature>
<sequence>MKNKKHRIINGFFILNKPRGCSSNQILQKIKNIFQAKKAGHTGSLDPIATGMLPICLGEATKFSQYLLNANKHYQVLAKLGQTTNTSDSEGIVIKERLIKFNEKYLLDVLKSFTGKILQTPSMFSAIKKNGIPLYKYARKGVTIFRQPRLINIYKLRYIFWKKEFLKLEIHCSKGTYIRTLIEDIGEKLGCGAHVIMLHRIKISSIHHEMTSFDQLQKIYSFSEKNGIDKYHLIDRLIFPIEKLLIMFPEYNLLEKFTIILKNGKIIKYKKNSSYTGFIRITEGKKKKFIGVGKINNKEEIIPIRLLNT</sequence>
<dbReference type="AlphaFoldDB" id="A0A090ARL4"/>
<dbReference type="InterPro" id="IPR014780">
    <property type="entry name" value="tRNA_psdUridine_synth_TruB"/>
</dbReference>
<dbReference type="InterPro" id="IPR015240">
    <property type="entry name" value="tRNA_sdUridine_synth_fam1_C"/>
</dbReference>
<feature type="active site" description="Nucleophile" evidence="5">
    <location>
        <position position="46"/>
    </location>
</feature>
<evidence type="ECO:0000256" key="2">
    <source>
        <dbReference type="ARBA" id="ARBA00005642"/>
    </source>
</evidence>
<comment type="catalytic activity">
    <reaction evidence="1 5">
        <text>uridine(55) in tRNA = pseudouridine(55) in tRNA</text>
        <dbReference type="Rhea" id="RHEA:42532"/>
        <dbReference type="Rhea" id="RHEA-COMP:10101"/>
        <dbReference type="Rhea" id="RHEA-COMP:10102"/>
        <dbReference type="ChEBI" id="CHEBI:65314"/>
        <dbReference type="ChEBI" id="CHEBI:65315"/>
        <dbReference type="EC" id="5.4.99.25"/>
    </reaction>
</comment>
<evidence type="ECO:0000256" key="5">
    <source>
        <dbReference type="HAMAP-Rule" id="MF_01080"/>
    </source>
</evidence>
<evidence type="ECO:0000313" key="9">
    <source>
        <dbReference type="EMBL" id="BAP58435.1"/>
    </source>
</evidence>
<dbReference type="GO" id="GO:0160148">
    <property type="term" value="F:tRNA pseudouridine(55) synthase activity"/>
    <property type="evidence" value="ECO:0007669"/>
    <property type="project" value="UniProtKB-EC"/>
</dbReference>
<feature type="binding site" evidence="5">
    <location>
        <position position="41"/>
    </location>
    <ligand>
        <name>substrate</name>
    </ligand>
</feature>
<keyword evidence="3 5" id="KW-0819">tRNA processing</keyword>
<feature type="domain" description="tRNA pseudouridylate synthase B C-terminal" evidence="8">
    <location>
        <begin position="179"/>
        <end position="245"/>
    </location>
</feature>
<dbReference type="InterPro" id="IPR032819">
    <property type="entry name" value="TruB_C"/>
</dbReference>
<dbReference type="EMBL" id="AP014521">
    <property type="protein sequence ID" value="BAP58435.1"/>
    <property type="molecule type" value="Genomic_DNA"/>
</dbReference>
<evidence type="ECO:0000259" key="7">
    <source>
        <dbReference type="Pfam" id="PF09157"/>
    </source>
</evidence>
<dbReference type="SUPFAM" id="SSF55120">
    <property type="entry name" value="Pseudouridine synthase"/>
    <property type="match status" value="1"/>
</dbReference>
<dbReference type="HAMAP" id="MF_01080">
    <property type="entry name" value="TruB_bact"/>
    <property type="match status" value="1"/>
</dbReference>
<dbReference type="Pfam" id="PF01509">
    <property type="entry name" value="TruB_N"/>
    <property type="match status" value="1"/>
</dbReference>
<dbReference type="CDD" id="cd02573">
    <property type="entry name" value="PseudoU_synth_EcTruB"/>
    <property type="match status" value="1"/>
</dbReference>
<dbReference type="InterPro" id="IPR036974">
    <property type="entry name" value="PUA_sf"/>
</dbReference>
<dbReference type="PANTHER" id="PTHR13767">
    <property type="entry name" value="TRNA-PSEUDOURIDINE SYNTHASE"/>
    <property type="match status" value="1"/>
</dbReference>
<dbReference type="SUPFAM" id="SSF88697">
    <property type="entry name" value="PUA domain-like"/>
    <property type="match status" value="1"/>
</dbReference>
<dbReference type="Proteomes" id="UP000031627">
    <property type="component" value="Chromosome"/>
</dbReference>
<dbReference type="InterPro" id="IPR020103">
    <property type="entry name" value="PsdUridine_synth_cat_dom_sf"/>
</dbReference>
<feature type="binding site" evidence="5">
    <location>
        <position position="198"/>
    </location>
    <ligand>
        <name>substrate</name>
    </ligand>
</feature>
<keyword evidence="10" id="KW-1185">Reference proteome</keyword>
<name>A0A090ARL4_9ENTR</name>